<proteinExistence type="predicted"/>
<dbReference type="AlphaFoldDB" id="A0A5B0SL88"/>
<gene>
    <name evidence="1" type="ORF">PGTUg99_002809</name>
</gene>
<evidence type="ECO:0000313" key="1">
    <source>
        <dbReference type="EMBL" id="KAA1138129.1"/>
    </source>
</evidence>
<organism evidence="1 2">
    <name type="scientific">Puccinia graminis f. sp. tritici</name>
    <dbReference type="NCBI Taxonomy" id="56615"/>
    <lineage>
        <taxon>Eukaryota</taxon>
        <taxon>Fungi</taxon>
        <taxon>Dikarya</taxon>
        <taxon>Basidiomycota</taxon>
        <taxon>Pucciniomycotina</taxon>
        <taxon>Pucciniomycetes</taxon>
        <taxon>Pucciniales</taxon>
        <taxon>Pucciniaceae</taxon>
        <taxon>Puccinia</taxon>
    </lineage>
</organism>
<evidence type="ECO:0000313" key="2">
    <source>
        <dbReference type="Proteomes" id="UP000325313"/>
    </source>
</evidence>
<accession>A0A5B0SL88</accession>
<sequence length="263" mass="29948">MHRWNIHLKFNLSDVRNTSTNVSLATQLLATNGAVSKDNELIYGKFAVVIKDQKMYIGKILALFESVSGKHRWVTQASSRDKLSYISVQLYLYQPHHPMATGFHNGSPDARIFAHLPHVHIHHLFPVTPGLNITEIQNCASIPSKLHPLLIAMSDTGFLGFWESELRRLKSKEKQLFDHFCDLDDSLNFTCVLLAMNQTSNNQVFMLLQPKNTAYDPNQDAEKHLLIYVGTPKGLYNGLMPPKVAKNFHNVFGRLRRPKMVLM</sequence>
<dbReference type="Proteomes" id="UP000325313">
    <property type="component" value="Unassembled WGS sequence"/>
</dbReference>
<dbReference type="EMBL" id="VDEP01000003">
    <property type="protein sequence ID" value="KAA1138129.1"/>
    <property type="molecule type" value="Genomic_DNA"/>
</dbReference>
<reference evidence="1 2" key="1">
    <citation type="submission" date="2019-05" db="EMBL/GenBank/DDBJ databases">
        <title>Emergence of the Ug99 lineage of the wheat stem rust pathogen through somatic hybridization.</title>
        <authorList>
            <person name="Li F."/>
            <person name="Upadhyaya N.M."/>
            <person name="Sperschneider J."/>
            <person name="Matny O."/>
            <person name="Nguyen-Phuc H."/>
            <person name="Mago R."/>
            <person name="Raley C."/>
            <person name="Miller M.E."/>
            <person name="Silverstein K.A.T."/>
            <person name="Henningsen E."/>
            <person name="Hirsch C.D."/>
            <person name="Visser B."/>
            <person name="Pretorius Z.A."/>
            <person name="Steffenson B.J."/>
            <person name="Schwessinger B."/>
            <person name="Dodds P.N."/>
            <person name="Figueroa M."/>
        </authorList>
    </citation>
    <scope>NUCLEOTIDE SEQUENCE [LARGE SCALE GENOMIC DNA]</scope>
    <source>
        <strain evidence="1 2">Ug99</strain>
    </source>
</reference>
<name>A0A5B0SL88_PUCGR</name>
<protein>
    <submittedName>
        <fullName evidence="1">Uncharacterized protein</fullName>
    </submittedName>
</protein>
<comment type="caution">
    <text evidence="1">The sequence shown here is derived from an EMBL/GenBank/DDBJ whole genome shotgun (WGS) entry which is preliminary data.</text>
</comment>